<evidence type="ECO:0000313" key="1">
    <source>
        <dbReference type="EMBL" id="VEE90983.1"/>
    </source>
</evidence>
<dbReference type="RefSeq" id="WP_039198272.1">
    <property type="nucleotide sequence ID" value="NZ_LR134310.1"/>
</dbReference>
<evidence type="ECO:0000313" key="2">
    <source>
        <dbReference type="Proteomes" id="UP000268529"/>
    </source>
</evidence>
<dbReference type="GeneID" id="92743712"/>
<reference evidence="1 2" key="1">
    <citation type="submission" date="2018-12" db="EMBL/GenBank/DDBJ databases">
        <authorList>
            <consortium name="Pathogen Informatics"/>
        </authorList>
    </citation>
    <scope>NUCLEOTIDE SEQUENCE [LARGE SCALE GENOMIC DNA]</scope>
    <source>
        <strain evidence="1 2">NCTC8529</strain>
    </source>
</reference>
<name>A0AAX3FIN9_ACTEU</name>
<dbReference type="AlphaFoldDB" id="A0AAX3FIN9"/>
<accession>A0AAX3FIN9</accession>
<sequence length="590" mass="67589">MTKQELVDFLLIVDKQHINELIDIVTDFGKGRLMLSSNVKDVLLHAKEFEQPFTKKELDLLIQEFQDFSGHTIINLVRDVVSSQKVEYKEILDDVFSRVISESHNDLSDKEKEDKIIAKLFGDKWLDLPFKKRYEASSNKRYLVKSITSTIMSTSSGILGGTVNKIAAPIGIGLGIVNSFSESSYRLMIPFIAQVAWLKKKYKYYESPSSLVCDHLSKKELLINDSNEVVLSELEYSKQSIIYGSLNENDISAFNQLFNNVPSLAAKYQAVKSHTVNINLDPRKLTPARDGNGLRGMIHEKKGIKENVRIYEAKGLKQAINTGVLWNLASTVVAQKHLADINEKLKDIQQGIDDINEFLNNERTAKLESALESACEEFEYIKEGNLVPAKMMKVLVDKLSNIEDVEKHLEKEMKRNLQKITKLKCDSLFGQNTQGELRKLTKELQNWYKSYREYKLCCNVIMMIYSILRFNTRDKNEQERYETKVYNLGKKASKFMNGTVSELIKHLESAYKNSKGITNFGNTDKANQVFFESRIQNLRDFRNEIIKDLEMLPLSIKGELPINVALRIENGKIIEGKFIDISEDFINISN</sequence>
<dbReference type="Proteomes" id="UP000268529">
    <property type="component" value="Chromosome"/>
</dbReference>
<gene>
    <name evidence="1" type="ORF">NCTC8529_01098</name>
</gene>
<organism evidence="1 2">
    <name type="scientific">Actinobacillus equuli</name>
    <dbReference type="NCBI Taxonomy" id="718"/>
    <lineage>
        <taxon>Bacteria</taxon>
        <taxon>Pseudomonadati</taxon>
        <taxon>Pseudomonadota</taxon>
        <taxon>Gammaproteobacteria</taxon>
        <taxon>Pasteurellales</taxon>
        <taxon>Pasteurellaceae</taxon>
        <taxon>Actinobacillus</taxon>
    </lineage>
</organism>
<proteinExistence type="predicted"/>
<protein>
    <submittedName>
        <fullName evidence="1">Uncharacterized protein conserved in bacteria</fullName>
    </submittedName>
</protein>
<dbReference type="EMBL" id="LR134310">
    <property type="protein sequence ID" value="VEE90983.1"/>
    <property type="molecule type" value="Genomic_DNA"/>
</dbReference>